<dbReference type="RefSeq" id="WP_188960574.1">
    <property type="nucleotide sequence ID" value="NZ_BMOE01000001.1"/>
</dbReference>
<keyword evidence="6" id="KW-1185">Reference proteome</keyword>
<sequence>MHIQNTKILTIASTLALALGVAGAQTAPAATTATTTQVTTFTDVPAGHWAKDAVDVIVQKGLIQGFPDGTFRGNENLTRYQAALIFYRLLQSGTLSSGSVSSTDMTTIANGIQEVSTELASVSSRVSDLEKLTADQQARITALETQAATLNSSAASTDTTALTARIDALETAVKNIPAGPTGPQGPAGPAGSAANTTALEARLAALEARVNAQPATSTTTTTTNNTTNPSTIVIGDTGTPATTASNAGRLYVGANYDYSLGGNQERGSYGAVVGTTQAIGPVGAQVSVDYEPKNGTINADASATYRINDGGTISPYVGAGFGLTSSKTRDTANRNVAATTGTSTDYSVNGLVGVDYKFTDSIGVYAEAMGRYYITNSGIGTGLDGNTTTGANKSGFGSTAKAGLKFFF</sequence>
<dbReference type="Pfam" id="PF00395">
    <property type="entry name" value="SLH"/>
    <property type="match status" value="1"/>
</dbReference>
<evidence type="ECO:0000256" key="2">
    <source>
        <dbReference type="SAM" id="MobiDB-lite"/>
    </source>
</evidence>
<comment type="caution">
    <text evidence="5">The sequence shown here is derived from an EMBL/GenBank/DDBJ whole genome shotgun (WGS) entry which is preliminary data.</text>
</comment>
<dbReference type="PROSITE" id="PS51272">
    <property type="entry name" value="SLH"/>
    <property type="match status" value="1"/>
</dbReference>
<dbReference type="InterPro" id="IPR051465">
    <property type="entry name" value="Cell_Envelope_Struct_Comp"/>
</dbReference>
<evidence type="ECO:0000313" key="6">
    <source>
        <dbReference type="Proteomes" id="UP000635726"/>
    </source>
</evidence>
<accession>A0A917P6B7</accession>
<evidence type="ECO:0000256" key="3">
    <source>
        <dbReference type="SAM" id="SignalP"/>
    </source>
</evidence>
<dbReference type="EMBL" id="BMOE01000001">
    <property type="protein sequence ID" value="GGJ63688.1"/>
    <property type="molecule type" value="Genomic_DNA"/>
</dbReference>
<dbReference type="Gene3D" id="2.40.160.20">
    <property type="match status" value="1"/>
</dbReference>
<keyword evidence="3" id="KW-0732">Signal</keyword>
<dbReference type="PANTHER" id="PTHR43308">
    <property type="entry name" value="OUTER MEMBRANE PROTEIN ALPHA-RELATED"/>
    <property type="match status" value="1"/>
</dbReference>
<keyword evidence="1" id="KW-0175">Coiled coil</keyword>
<protein>
    <submittedName>
        <fullName evidence="5">SLH family protein</fullName>
    </submittedName>
</protein>
<feature type="chain" id="PRO_5037448576" evidence="3">
    <location>
        <begin position="30"/>
        <end position="408"/>
    </location>
</feature>
<feature type="compositionally biased region" description="Low complexity" evidence="2">
    <location>
        <begin position="211"/>
        <end position="231"/>
    </location>
</feature>
<dbReference type="Gene3D" id="1.20.5.340">
    <property type="match status" value="1"/>
</dbReference>
<dbReference type="SUPFAM" id="SSF56925">
    <property type="entry name" value="OMPA-like"/>
    <property type="match status" value="1"/>
</dbReference>
<feature type="signal peptide" evidence="3">
    <location>
        <begin position="1"/>
        <end position="29"/>
    </location>
</feature>
<dbReference type="Proteomes" id="UP000635726">
    <property type="component" value="Unassembled WGS sequence"/>
</dbReference>
<proteinExistence type="predicted"/>
<feature type="domain" description="SLH" evidence="4">
    <location>
        <begin position="37"/>
        <end position="100"/>
    </location>
</feature>
<dbReference type="InterPro" id="IPR001119">
    <property type="entry name" value="SLH_dom"/>
</dbReference>
<feature type="region of interest" description="Disordered" evidence="2">
    <location>
        <begin position="211"/>
        <end position="238"/>
    </location>
</feature>
<organism evidence="5 6">
    <name type="scientific">Deinococcus aquiradiocola</name>
    <dbReference type="NCBI Taxonomy" id="393059"/>
    <lineage>
        <taxon>Bacteria</taxon>
        <taxon>Thermotogati</taxon>
        <taxon>Deinococcota</taxon>
        <taxon>Deinococci</taxon>
        <taxon>Deinococcales</taxon>
        <taxon>Deinococcaceae</taxon>
        <taxon>Deinococcus</taxon>
    </lineage>
</organism>
<evidence type="ECO:0000313" key="5">
    <source>
        <dbReference type="EMBL" id="GGJ63688.1"/>
    </source>
</evidence>
<dbReference type="InterPro" id="IPR011250">
    <property type="entry name" value="OMP/PagP_B-barrel"/>
</dbReference>
<reference evidence="5" key="2">
    <citation type="submission" date="2020-09" db="EMBL/GenBank/DDBJ databases">
        <authorList>
            <person name="Sun Q."/>
            <person name="Ohkuma M."/>
        </authorList>
    </citation>
    <scope>NUCLEOTIDE SEQUENCE</scope>
    <source>
        <strain evidence="5">JCM 14371</strain>
    </source>
</reference>
<dbReference type="PANTHER" id="PTHR43308:SF1">
    <property type="entry name" value="OUTER MEMBRANE PROTEIN ALPHA"/>
    <property type="match status" value="1"/>
</dbReference>
<dbReference type="AlphaFoldDB" id="A0A917P6B7"/>
<feature type="coiled-coil region" evidence="1">
    <location>
        <begin position="112"/>
        <end position="146"/>
    </location>
</feature>
<reference evidence="5" key="1">
    <citation type="journal article" date="2014" name="Int. J. Syst. Evol. Microbiol.">
        <title>Complete genome sequence of Corynebacterium casei LMG S-19264T (=DSM 44701T), isolated from a smear-ripened cheese.</title>
        <authorList>
            <consortium name="US DOE Joint Genome Institute (JGI-PGF)"/>
            <person name="Walter F."/>
            <person name="Albersmeier A."/>
            <person name="Kalinowski J."/>
            <person name="Ruckert C."/>
        </authorList>
    </citation>
    <scope>NUCLEOTIDE SEQUENCE</scope>
    <source>
        <strain evidence="5">JCM 14371</strain>
    </source>
</reference>
<name>A0A917P6B7_9DEIO</name>
<gene>
    <name evidence="5" type="ORF">GCM10008939_04440</name>
</gene>
<evidence type="ECO:0000256" key="1">
    <source>
        <dbReference type="SAM" id="Coils"/>
    </source>
</evidence>
<evidence type="ECO:0000259" key="4">
    <source>
        <dbReference type="PROSITE" id="PS51272"/>
    </source>
</evidence>